<dbReference type="RefSeq" id="WP_224139881.1">
    <property type="nucleotide sequence ID" value="NZ_JAIQUM010000034.1"/>
</dbReference>
<evidence type="ECO:0000256" key="9">
    <source>
        <dbReference type="ARBA" id="ARBA00022840"/>
    </source>
</evidence>
<dbReference type="SUPFAM" id="SSF52374">
    <property type="entry name" value="Nucleotidylyl transferase"/>
    <property type="match status" value="1"/>
</dbReference>
<dbReference type="InterPro" id="IPR014729">
    <property type="entry name" value="Rossmann-like_a/b/a_fold"/>
</dbReference>
<dbReference type="InterPro" id="IPR015864">
    <property type="entry name" value="FAD_synthase"/>
</dbReference>
<keyword evidence="9" id="KW-0067">ATP-binding</keyword>
<keyword evidence="4" id="KW-0288">FMN</keyword>
<evidence type="ECO:0000259" key="11">
    <source>
        <dbReference type="Pfam" id="PF06574"/>
    </source>
</evidence>
<name>A0ABS7UUG2_9BACI</name>
<evidence type="ECO:0000256" key="1">
    <source>
        <dbReference type="ARBA" id="ARBA00004726"/>
    </source>
</evidence>
<evidence type="ECO:0000256" key="10">
    <source>
        <dbReference type="ARBA" id="ARBA00049494"/>
    </source>
</evidence>
<dbReference type="CDD" id="cd02064">
    <property type="entry name" value="FAD_synthetase_N"/>
    <property type="match status" value="1"/>
</dbReference>
<gene>
    <name evidence="12" type="ORF">K9V48_15170</name>
</gene>
<evidence type="ECO:0000256" key="8">
    <source>
        <dbReference type="ARBA" id="ARBA00022827"/>
    </source>
</evidence>
<evidence type="ECO:0000256" key="5">
    <source>
        <dbReference type="ARBA" id="ARBA00022679"/>
    </source>
</evidence>
<feature type="domain" description="FAD synthetase" evidence="11">
    <location>
        <begin position="16"/>
        <end position="169"/>
    </location>
</feature>
<keyword evidence="6" id="KW-0548">Nucleotidyltransferase</keyword>
<comment type="caution">
    <text evidence="12">The sequence shown here is derived from an EMBL/GenBank/DDBJ whole genome shotgun (WGS) entry which is preliminary data.</text>
</comment>
<keyword evidence="5" id="KW-0808">Transferase</keyword>
<dbReference type="EMBL" id="JAIQUM010000034">
    <property type="protein sequence ID" value="MBZ5751554.1"/>
    <property type="molecule type" value="Genomic_DNA"/>
</dbReference>
<protein>
    <recommendedName>
        <fullName evidence="2">FAD synthase</fullName>
        <ecNumber evidence="2">2.7.7.2</ecNumber>
    </recommendedName>
</protein>
<evidence type="ECO:0000256" key="6">
    <source>
        <dbReference type="ARBA" id="ARBA00022695"/>
    </source>
</evidence>
<reference evidence="12" key="1">
    <citation type="submission" date="2024-05" db="EMBL/GenBank/DDBJ databases">
        <title>Metabacillus sp. nov., isolated from the rhizosphere soil of tomato plants.</title>
        <authorList>
            <person name="Ma R."/>
        </authorList>
    </citation>
    <scope>NUCLEOTIDE SEQUENCE</scope>
    <source>
        <strain evidence="12">DBTR6</strain>
    </source>
</reference>
<dbReference type="EC" id="2.7.7.2" evidence="2"/>
<evidence type="ECO:0000256" key="3">
    <source>
        <dbReference type="ARBA" id="ARBA00022630"/>
    </source>
</evidence>
<keyword evidence="8" id="KW-0274">FAD</keyword>
<proteinExistence type="predicted"/>
<dbReference type="Pfam" id="PF06574">
    <property type="entry name" value="FAD_syn"/>
    <property type="match status" value="1"/>
</dbReference>
<keyword evidence="3" id="KW-0285">Flavoprotein</keyword>
<comment type="pathway">
    <text evidence="1">Cofactor biosynthesis; FAD biosynthesis; FAD from FMN: step 1/1.</text>
</comment>
<dbReference type="NCBIfam" id="TIGR00125">
    <property type="entry name" value="cyt_tran_rel"/>
    <property type="match status" value="1"/>
</dbReference>
<evidence type="ECO:0000256" key="2">
    <source>
        <dbReference type="ARBA" id="ARBA00012393"/>
    </source>
</evidence>
<evidence type="ECO:0000256" key="7">
    <source>
        <dbReference type="ARBA" id="ARBA00022741"/>
    </source>
</evidence>
<evidence type="ECO:0000313" key="13">
    <source>
        <dbReference type="Proteomes" id="UP001165287"/>
    </source>
</evidence>
<comment type="catalytic activity">
    <reaction evidence="10">
        <text>FMN + ATP + H(+) = FAD + diphosphate</text>
        <dbReference type="Rhea" id="RHEA:17237"/>
        <dbReference type="ChEBI" id="CHEBI:15378"/>
        <dbReference type="ChEBI" id="CHEBI:30616"/>
        <dbReference type="ChEBI" id="CHEBI:33019"/>
        <dbReference type="ChEBI" id="CHEBI:57692"/>
        <dbReference type="ChEBI" id="CHEBI:58210"/>
        <dbReference type="EC" id="2.7.7.2"/>
    </reaction>
</comment>
<sequence length="281" mass="31837">METIYLNPTNLAHWQKRARTSVIALGFFDGIHKGHRLVIETATRKAKEKNLSLSVMSFFPHPKTILSNGKKRVDYLLPLSEKEKMLQTLGVDTFYIIEFDKDFAALSPEQFVTKYLIGLGVVHAVAGFDYTYGSLGAGNMDRLKNDSGGLLEVTKVSKVEWCGQKISSSCIREKLSKGHVEELPNYLGYSYEVKCDWDGMLFKLSPYYTLPAPGRYAVTLKNEMGSTQTEVIVMEKQEGQSLKCVKKIPIFMKGNLSIVWHRQIRVEDVKTKHVNTNVLVY</sequence>
<dbReference type="InterPro" id="IPR004821">
    <property type="entry name" value="Cyt_trans-like"/>
</dbReference>
<keyword evidence="13" id="KW-1185">Reference proteome</keyword>
<organism evidence="12 13">
    <name type="scientific">Metabacillus rhizolycopersici</name>
    <dbReference type="NCBI Taxonomy" id="2875709"/>
    <lineage>
        <taxon>Bacteria</taxon>
        <taxon>Bacillati</taxon>
        <taxon>Bacillota</taxon>
        <taxon>Bacilli</taxon>
        <taxon>Bacillales</taxon>
        <taxon>Bacillaceae</taxon>
        <taxon>Metabacillus</taxon>
    </lineage>
</organism>
<accession>A0ABS7UUG2</accession>
<evidence type="ECO:0000313" key="12">
    <source>
        <dbReference type="EMBL" id="MBZ5751554.1"/>
    </source>
</evidence>
<dbReference type="Gene3D" id="3.40.50.620">
    <property type="entry name" value="HUPs"/>
    <property type="match status" value="1"/>
</dbReference>
<keyword evidence="7" id="KW-0547">Nucleotide-binding</keyword>
<evidence type="ECO:0000256" key="4">
    <source>
        <dbReference type="ARBA" id="ARBA00022643"/>
    </source>
</evidence>
<dbReference type="Proteomes" id="UP001165287">
    <property type="component" value="Unassembled WGS sequence"/>
</dbReference>